<dbReference type="InterPro" id="IPR000215">
    <property type="entry name" value="Serpin_fam"/>
</dbReference>
<protein>
    <recommendedName>
        <fullName evidence="3">Serpin domain-containing protein</fullName>
    </recommendedName>
</protein>
<reference evidence="4" key="1">
    <citation type="submission" date="2025-08" db="UniProtKB">
        <authorList>
            <consortium name="Ensembl"/>
        </authorList>
    </citation>
    <scope>IDENTIFICATION</scope>
</reference>
<dbReference type="Ensembl" id="ENSEBUT00000009373.1">
    <property type="protein sequence ID" value="ENSEBUP00000008860.1"/>
    <property type="gene ID" value="ENSEBUG00000005734.1"/>
</dbReference>
<organism evidence="4 5">
    <name type="scientific">Eptatretus burgeri</name>
    <name type="common">Inshore hagfish</name>
    <dbReference type="NCBI Taxonomy" id="7764"/>
    <lineage>
        <taxon>Eukaryota</taxon>
        <taxon>Metazoa</taxon>
        <taxon>Chordata</taxon>
        <taxon>Craniata</taxon>
        <taxon>Vertebrata</taxon>
        <taxon>Cyclostomata</taxon>
        <taxon>Myxini</taxon>
        <taxon>Myxiniformes</taxon>
        <taxon>Myxinidae</taxon>
        <taxon>Eptatretinae</taxon>
        <taxon>Eptatretus</taxon>
    </lineage>
</organism>
<dbReference type="PANTHER" id="PTHR11461:SF84">
    <property type="entry name" value="PIGMENT EPITHELIUM-DERIVED FACTOR"/>
    <property type="match status" value="1"/>
</dbReference>
<proteinExistence type="inferred from homology"/>
<dbReference type="GO" id="GO:0005615">
    <property type="term" value="C:extracellular space"/>
    <property type="evidence" value="ECO:0007669"/>
    <property type="project" value="InterPro"/>
</dbReference>
<accession>A0A8C4Q237</accession>
<feature type="chain" id="PRO_5034894313" description="Serpin domain-containing protein" evidence="2">
    <location>
        <begin position="21"/>
        <end position="441"/>
    </location>
</feature>
<dbReference type="PANTHER" id="PTHR11461">
    <property type="entry name" value="SERINE PROTEASE INHIBITOR, SERPIN"/>
    <property type="match status" value="1"/>
</dbReference>
<evidence type="ECO:0000313" key="4">
    <source>
        <dbReference type="Ensembl" id="ENSEBUP00000008860.1"/>
    </source>
</evidence>
<reference evidence="4" key="2">
    <citation type="submission" date="2025-09" db="UniProtKB">
        <authorList>
            <consortium name="Ensembl"/>
        </authorList>
    </citation>
    <scope>IDENTIFICATION</scope>
</reference>
<dbReference type="GeneTree" id="ENSGT00940000163730"/>
<dbReference type="InterPro" id="IPR023796">
    <property type="entry name" value="Serpin_dom"/>
</dbReference>
<evidence type="ECO:0000313" key="5">
    <source>
        <dbReference type="Proteomes" id="UP000694388"/>
    </source>
</evidence>
<dbReference type="Gene3D" id="3.30.497.10">
    <property type="entry name" value="Antithrombin, subunit I, domain 2"/>
    <property type="match status" value="1"/>
</dbReference>
<dbReference type="Pfam" id="PF00079">
    <property type="entry name" value="Serpin"/>
    <property type="match status" value="1"/>
</dbReference>
<evidence type="ECO:0000259" key="3">
    <source>
        <dbReference type="SMART" id="SM00093"/>
    </source>
</evidence>
<dbReference type="InterPro" id="IPR036186">
    <property type="entry name" value="Serpin_sf"/>
</dbReference>
<dbReference type="PROSITE" id="PS00284">
    <property type="entry name" value="SERPIN"/>
    <property type="match status" value="1"/>
</dbReference>
<keyword evidence="5" id="KW-1185">Reference proteome</keyword>
<dbReference type="SUPFAM" id="SSF56574">
    <property type="entry name" value="Serpins"/>
    <property type="match status" value="1"/>
</dbReference>
<dbReference type="AlphaFoldDB" id="A0A8C4Q237"/>
<evidence type="ECO:0000256" key="1">
    <source>
        <dbReference type="RuleBase" id="RU000411"/>
    </source>
</evidence>
<feature type="domain" description="Serpin" evidence="3">
    <location>
        <begin position="57"/>
        <end position="416"/>
    </location>
</feature>
<dbReference type="GO" id="GO:0004867">
    <property type="term" value="F:serine-type endopeptidase inhibitor activity"/>
    <property type="evidence" value="ECO:0007669"/>
    <property type="project" value="InterPro"/>
</dbReference>
<name>A0A8C4Q237_EPTBU</name>
<evidence type="ECO:0000256" key="2">
    <source>
        <dbReference type="SAM" id="SignalP"/>
    </source>
</evidence>
<dbReference type="Proteomes" id="UP000694388">
    <property type="component" value="Unplaced"/>
</dbReference>
<sequence>MQLFLVHGFVTLLLTAAVSARAKDSSRMQVQQLQNDDNILQSLFIKDLAMTQANFGFDLYRGIASKRPGENLFMSPLTTSVALSMLSIGAGKRTKDLLSTVLHLTEAKSSNVHSTFKHLIEEIKEGDDSAQVASRIFVKKGTDLKEEFTKMLNKYYDARPETLLGIVEKDLYRINKWVEDKTEGNIKELLKSLPENLSLIILSAIHFKGEWKYQFDTKHTTPQLFHQNTENASQVPMMFHKRYSVKLGYLHSQDQEMLNCMILQIFFKHGKSLVIFLPDEITTNLTALESILTAKLVNDQIQNNLMKTEIRLYLPKFKLESQQDLVPSLSELGLGELFTSADLHKISDEPLVVSAVKHRAAIEIAEEGAEASAATVVIHTRSGLSVTEVRVDRPFLFLIRDDTNKAVLFIGRYMLPEGPTISVQKSRLPDIHLEELDIIES</sequence>
<dbReference type="Gene3D" id="2.30.39.10">
    <property type="entry name" value="Alpha-1-antitrypsin, domain 1"/>
    <property type="match status" value="1"/>
</dbReference>
<feature type="signal peptide" evidence="2">
    <location>
        <begin position="1"/>
        <end position="20"/>
    </location>
</feature>
<dbReference type="SMART" id="SM00093">
    <property type="entry name" value="SERPIN"/>
    <property type="match status" value="1"/>
</dbReference>
<keyword evidence="2" id="KW-0732">Signal</keyword>
<comment type="similarity">
    <text evidence="1">Belongs to the serpin family.</text>
</comment>
<dbReference type="GO" id="GO:0016525">
    <property type="term" value="P:negative regulation of angiogenesis"/>
    <property type="evidence" value="ECO:0007669"/>
    <property type="project" value="TreeGrafter"/>
</dbReference>
<dbReference type="InterPro" id="IPR023795">
    <property type="entry name" value="Serpin_CS"/>
</dbReference>
<dbReference type="InterPro" id="IPR042178">
    <property type="entry name" value="Serpin_sf_1"/>
</dbReference>
<dbReference type="InterPro" id="IPR042185">
    <property type="entry name" value="Serpin_sf_2"/>
</dbReference>
<dbReference type="OMA" id="SCEMTWK"/>